<dbReference type="GO" id="GO:0016491">
    <property type="term" value="F:oxidoreductase activity"/>
    <property type="evidence" value="ECO:0007669"/>
    <property type="project" value="UniProtKB-KW"/>
</dbReference>
<sequence length="445" mass="46023">MTTPDLSTIMTDLPVLRRGDAEYGDAARTLLGDGDPELVVRPRSAADVAAAVQTAHRDGLALTVRAGGHSMAGLSLASDGLLLDLRSMAEIEVDPPTRIVRIGGGATWGAVATALQPHGLGITAGDTAGVGVGGLTLGGGIGWMARRYGLAIDSLIGAQLVTAAGEILEVSAREHPDLFWSLRGGGPGSGVVTRFDFRAQQVGDVLFGTIMFEPSDTAGLLAGWRDVQRDADERLTTVLSMMPAMGEHPPMVMVQVCFDGPAAEAQGYVDQLLGIGQVLSSDLSVRPYAEVLEDEDRPPGVRVAVTSTFLDLDDPALAALVALHADGGAMVSLRGLGGAVARVPAESTAFAHRSAEAMAVALRFLPGAPEPGEDVIPGWAAVAEQGSGTYINFSSAADESMLAAAFPPPTRERLRRTRSEHDPRGMLSVRATAGAPANSRGAVAD</sequence>
<evidence type="ECO:0000256" key="2">
    <source>
        <dbReference type="ARBA" id="ARBA00005466"/>
    </source>
</evidence>
<reference evidence="8" key="2">
    <citation type="submission" date="2021-04" db="EMBL/GenBank/DDBJ databases">
        <authorList>
            <person name="Gilroy R."/>
        </authorList>
    </citation>
    <scope>NUCLEOTIDE SEQUENCE</scope>
    <source>
        <strain evidence="8">ChiGjej4B4-7305</strain>
    </source>
</reference>
<evidence type="ECO:0000313" key="9">
    <source>
        <dbReference type="Proteomes" id="UP000824037"/>
    </source>
</evidence>
<dbReference type="PROSITE" id="PS00862">
    <property type="entry name" value="OX2_COVAL_FAD"/>
    <property type="match status" value="1"/>
</dbReference>
<dbReference type="PANTHER" id="PTHR42973:SF39">
    <property type="entry name" value="FAD-BINDING PCMH-TYPE DOMAIN-CONTAINING PROTEIN"/>
    <property type="match status" value="1"/>
</dbReference>
<dbReference type="InterPro" id="IPR016169">
    <property type="entry name" value="FAD-bd_PCMH_sub2"/>
</dbReference>
<feature type="region of interest" description="Disordered" evidence="6">
    <location>
        <begin position="408"/>
        <end position="445"/>
    </location>
</feature>
<dbReference type="Pfam" id="PF01565">
    <property type="entry name" value="FAD_binding_4"/>
    <property type="match status" value="1"/>
</dbReference>
<dbReference type="PANTHER" id="PTHR42973">
    <property type="entry name" value="BINDING OXIDOREDUCTASE, PUTATIVE (AFU_ORTHOLOGUE AFUA_1G17690)-RELATED"/>
    <property type="match status" value="1"/>
</dbReference>
<dbReference type="InterPro" id="IPR036318">
    <property type="entry name" value="FAD-bd_PCMH-like_sf"/>
</dbReference>
<comment type="cofactor">
    <cofactor evidence="1">
        <name>FAD</name>
        <dbReference type="ChEBI" id="CHEBI:57692"/>
    </cofactor>
</comment>
<evidence type="ECO:0000256" key="5">
    <source>
        <dbReference type="ARBA" id="ARBA00023002"/>
    </source>
</evidence>
<protein>
    <submittedName>
        <fullName evidence="8">FAD-dependent oxidoreductase</fullName>
    </submittedName>
</protein>
<evidence type="ECO:0000256" key="3">
    <source>
        <dbReference type="ARBA" id="ARBA00022630"/>
    </source>
</evidence>
<dbReference type="Proteomes" id="UP000824037">
    <property type="component" value="Unassembled WGS sequence"/>
</dbReference>
<comment type="caution">
    <text evidence="8">The sequence shown here is derived from an EMBL/GenBank/DDBJ whole genome shotgun (WGS) entry which is preliminary data.</text>
</comment>
<evidence type="ECO:0000256" key="6">
    <source>
        <dbReference type="SAM" id="MobiDB-lite"/>
    </source>
</evidence>
<dbReference type="InterPro" id="IPR050416">
    <property type="entry name" value="FAD-linked_Oxidoreductase"/>
</dbReference>
<feature type="domain" description="FAD-binding PCMH-type" evidence="7">
    <location>
        <begin position="32"/>
        <end position="202"/>
    </location>
</feature>
<comment type="similarity">
    <text evidence="2">Belongs to the oxygen-dependent FAD-linked oxidoreductase family.</text>
</comment>
<dbReference type="GO" id="GO:0071949">
    <property type="term" value="F:FAD binding"/>
    <property type="evidence" value="ECO:0007669"/>
    <property type="project" value="InterPro"/>
</dbReference>
<evidence type="ECO:0000259" key="7">
    <source>
        <dbReference type="PROSITE" id="PS51387"/>
    </source>
</evidence>
<gene>
    <name evidence="8" type="ORF">H9815_10235</name>
</gene>
<dbReference type="InterPro" id="IPR016166">
    <property type="entry name" value="FAD-bd_PCMH"/>
</dbReference>
<name>A0A9D2EFF7_9MICO</name>
<keyword evidence="5" id="KW-0560">Oxidoreductase</keyword>
<dbReference type="SUPFAM" id="SSF56176">
    <property type="entry name" value="FAD-binding/transporter-associated domain-like"/>
    <property type="match status" value="1"/>
</dbReference>
<dbReference type="Gene3D" id="3.30.43.10">
    <property type="entry name" value="Uridine Diphospho-n-acetylenolpyruvylglucosamine Reductase, domain 2"/>
    <property type="match status" value="1"/>
</dbReference>
<evidence type="ECO:0000256" key="4">
    <source>
        <dbReference type="ARBA" id="ARBA00022827"/>
    </source>
</evidence>
<dbReference type="InterPro" id="IPR016167">
    <property type="entry name" value="FAD-bd_PCMH_sub1"/>
</dbReference>
<evidence type="ECO:0000313" key="8">
    <source>
        <dbReference type="EMBL" id="HIZ36146.1"/>
    </source>
</evidence>
<keyword evidence="4" id="KW-0274">FAD</keyword>
<dbReference type="Gene3D" id="3.40.462.20">
    <property type="match status" value="1"/>
</dbReference>
<organism evidence="8 9">
    <name type="scientific">Candidatus Ruania gallistercoris</name>
    <dbReference type="NCBI Taxonomy" id="2838746"/>
    <lineage>
        <taxon>Bacteria</taxon>
        <taxon>Bacillati</taxon>
        <taxon>Actinomycetota</taxon>
        <taxon>Actinomycetes</taxon>
        <taxon>Micrococcales</taxon>
        <taxon>Ruaniaceae</taxon>
        <taxon>Ruania</taxon>
    </lineage>
</organism>
<proteinExistence type="inferred from homology"/>
<evidence type="ECO:0000256" key="1">
    <source>
        <dbReference type="ARBA" id="ARBA00001974"/>
    </source>
</evidence>
<dbReference type="AlphaFoldDB" id="A0A9D2EFF7"/>
<dbReference type="InterPro" id="IPR006094">
    <property type="entry name" value="Oxid_FAD_bind_N"/>
</dbReference>
<dbReference type="Gene3D" id="3.30.465.10">
    <property type="match status" value="1"/>
</dbReference>
<dbReference type="PROSITE" id="PS51387">
    <property type="entry name" value="FAD_PCMH"/>
    <property type="match status" value="1"/>
</dbReference>
<dbReference type="EMBL" id="DXBY01000170">
    <property type="protein sequence ID" value="HIZ36146.1"/>
    <property type="molecule type" value="Genomic_DNA"/>
</dbReference>
<keyword evidence="3" id="KW-0285">Flavoprotein</keyword>
<dbReference type="InterPro" id="IPR006093">
    <property type="entry name" value="Oxy_OxRdtase_FAD_BS"/>
</dbReference>
<accession>A0A9D2EFF7</accession>
<reference evidence="8" key="1">
    <citation type="journal article" date="2021" name="PeerJ">
        <title>Extensive microbial diversity within the chicken gut microbiome revealed by metagenomics and culture.</title>
        <authorList>
            <person name="Gilroy R."/>
            <person name="Ravi A."/>
            <person name="Getino M."/>
            <person name="Pursley I."/>
            <person name="Horton D.L."/>
            <person name="Alikhan N.F."/>
            <person name="Baker D."/>
            <person name="Gharbi K."/>
            <person name="Hall N."/>
            <person name="Watson M."/>
            <person name="Adriaenssens E.M."/>
            <person name="Foster-Nyarko E."/>
            <person name="Jarju S."/>
            <person name="Secka A."/>
            <person name="Antonio M."/>
            <person name="Oren A."/>
            <person name="Chaudhuri R.R."/>
            <person name="La Ragione R."/>
            <person name="Hildebrand F."/>
            <person name="Pallen M.J."/>
        </authorList>
    </citation>
    <scope>NUCLEOTIDE SEQUENCE</scope>
    <source>
        <strain evidence="8">ChiGjej4B4-7305</strain>
    </source>
</reference>